<proteinExistence type="predicted"/>
<dbReference type="InterPro" id="IPR013978">
    <property type="entry name" value="MEKHLA"/>
</dbReference>
<organism evidence="2 3">
    <name type="scientific">Tabrizicola oligotrophica</name>
    <dbReference type="NCBI Taxonomy" id="2710650"/>
    <lineage>
        <taxon>Bacteria</taxon>
        <taxon>Pseudomonadati</taxon>
        <taxon>Pseudomonadota</taxon>
        <taxon>Alphaproteobacteria</taxon>
        <taxon>Rhodobacterales</taxon>
        <taxon>Paracoccaceae</taxon>
        <taxon>Tabrizicola</taxon>
    </lineage>
</organism>
<protein>
    <submittedName>
        <fullName evidence="2">MEKHLA domain-containing protein</fullName>
    </submittedName>
</protein>
<reference evidence="2 3" key="1">
    <citation type="submission" date="2020-02" db="EMBL/GenBank/DDBJ databases">
        <authorList>
            <person name="Chen W.-M."/>
        </authorList>
    </citation>
    <scope>NUCLEOTIDE SEQUENCE [LARGE SCALE GENOMIC DNA]</scope>
    <source>
        <strain evidence="2 3">KMS-5</strain>
    </source>
</reference>
<sequence length="157" mass="17002">METIPERPAVRDWSALLGQSFAAATGRPLIAGLAPAEAGFARALFDLPQPLVSHGPEADPVFCYANRAALALWGMGWEDFTRLPSRLSAEDDPAIQRDRSRFLREAAAKGWVADYSGIRKAADGRRFRISRTVLWTLRDAAGLVRGQAALIGAVTAL</sequence>
<evidence type="ECO:0000259" key="1">
    <source>
        <dbReference type="Pfam" id="PF08670"/>
    </source>
</evidence>
<evidence type="ECO:0000313" key="3">
    <source>
        <dbReference type="Proteomes" id="UP000477782"/>
    </source>
</evidence>
<evidence type="ECO:0000313" key="2">
    <source>
        <dbReference type="EMBL" id="NEY91961.1"/>
    </source>
</evidence>
<dbReference type="Proteomes" id="UP000477782">
    <property type="component" value="Unassembled WGS sequence"/>
</dbReference>
<feature type="domain" description="MEKHLA" evidence="1">
    <location>
        <begin position="12"/>
        <end position="152"/>
    </location>
</feature>
<accession>A0A6M0QYA9</accession>
<comment type="caution">
    <text evidence="2">The sequence shown here is derived from an EMBL/GenBank/DDBJ whole genome shotgun (WGS) entry which is preliminary data.</text>
</comment>
<name>A0A6M0QYA9_9RHOB</name>
<dbReference type="EMBL" id="JAAIVJ010000016">
    <property type="protein sequence ID" value="NEY91961.1"/>
    <property type="molecule type" value="Genomic_DNA"/>
</dbReference>
<keyword evidence="3" id="KW-1185">Reference proteome</keyword>
<dbReference type="AlphaFoldDB" id="A0A6M0QYA9"/>
<dbReference type="RefSeq" id="WP_164627846.1">
    <property type="nucleotide sequence ID" value="NZ_JAAIVJ010000016.1"/>
</dbReference>
<gene>
    <name evidence="2" type="ORF">G4Z14_16850</name>
</gene>
<dbReference type="Pfam" id="PF08670">
    <property type="entry name" value="MEKHLA"/>
    <property type="match status" value="1"/>
</dbReference>